<keyword evidence="6 10" id="KW-0811">Translocation</keyword>
<evidence type="ECO:0000259" key="12">
    <source>
        <dbReference type="Pfam" id="PF02953"/>
    </source>
</evidence>
<evidence type="ECO:0000256" key="9">
    <source>
        <dbReference type="ARBA" id="ARBA00023186"/>
    </source>
</evidence>
<keyword evidence="9 10" id="KW-0143">Chaperone</keyword>
<keyword evidence="8 10" id="KW-1015">Disulfide bond</keyword>
<keyword evidence="2 10" id="KW-0813">Transport</keyword>
<evidence type="ECO:0000256" key="4">
    <source>
        <dbReference type="ARBA" id="ARBA00022833"/>
    </source>
</evidence>
<comment type="caution">
    <text evidence="13">The sequence shown here is derived from an EMBL/GenBank/DDBJ whole genome shotgun (WGS) entry which is preliminary data.</text>
</comment>
<keyword evidence="4" id="KW-0862">Zinc</keyword>
<accession>A0AA35QYI6</accession>
<evidence type="ECO:0000256" key="11">
    <source>
        <dbReference type="SAM" id="MobiDB-lite"/>
    </source>
</evidence>
<evidence type="ECO:0000256" key="8">
    <source>
        <dbReference type="ARBA" id="ARBA00023157"/>
    </source>
</evidence>
<evidence type="ECO:0000256" key="2">
    <source>
        <dbReference type="ARBA" id="ARBA00022448"/>
    </source>
</evidence>
<reference evidence="13" key="1">
    <citation type="submission" date="2023-03" db="EMBL/GenBank/DDBJ databases">
        <authorList>
            <person name="Steffen K."/>
            <person name="Cardenas P."/>
        </authorList>
    </citation>
    <scope>NUCLEOTIDE SEQUENCE</scope>
</reference>
<dbReference type="Proteomes" id="UP001174909">
    <property type="component" value="Unassembled WGS sequence"/>
</dbReference>
<comment type="similarity">
    <text evidence="1 10">Belongs to the small Tim family.</text>
</comment>
<evidence type="ECO:0000256" key="1">
    <source>
        <dbReference type="ARBA" id="ARBA00006720"/>
    </source>
</evidence>
<dbReference type="AlphaFoldDB" id="A0AA35QYI6"/>
<evidence type="ECO:0000256" key="5">
    <source>
        <dbReference type="ARBA" id="ARBA00022927"/>
    </source>
</evidence>
<dbReference type="GO" id="GO:0045039">
    <property type="term" value="P:protein insertion into mitochondrial inner membrane"/>
    <property type="evidence" value="ECO:0007669"/>
    <property type="project" value="UniProtKB-ARBA"/>
</dbReference>
<keyword evidence="10" id="KW-0999">Mitochondrion inner membrane</keyword>
<proteinExistence type="inferred from homology"/>
<dbReference type="EMBL" id="CASHTH010000247">
    <property type="protein sequence ID" value="CAI7995482.1"/>
    <property type="molecule type" value="Genomic_DNA"/>
</dbReference>
<evidence type="ECO:0000256" key="6">
    <source>
        <dbReference type="ARBA" id="ARBA00023010"/>
    </source>
</evidence>
<dbReference type="Pfam" id="PF02953">
    <property type="entry name" value="zf-Tim10_DDP"/>
    <property type="match status" value="1"/>
</dbReference>
<evidence type="ECO:0000313" key="13">
    <source>
        <dbReference type="EMBL" id="CAI7995482.1"/>
    </source>
</evidence>
<keyword evidence="14" id="KW-1185">Reference proteome</keyword>
<dbReference type="FunFam" id="1.10.287.810:FF:000001">
    <property type="entry name" value="mitochondrial import inner membrane translocase subunit TIM13"/>
    <property type="match status" value="1"/>
</dbReference>
<dbReference type="InterPro" id="IPR035427">
    <property type="entry name" value="Tim10-like_dom_sf"/>
</dbReference>
<keyword evidence="10" id="KW-0472">Membrane</keyword>
<keyword evidence="7 10" id="KW-0496">Mitochondrion</keyword>
<dbReference type="GO" id="GO:0005743">
    <property type="term" value="C:mitochondrial inner membrane"/>
    <property type="evidence" value="ECO:0007669"/>
    <property type="project" value="UniProtKB-SubCell"/>
</dbReference>
<comment type="domain">
    <text evidence="10">The twin CX3C motif contains 4 conserved Cys residues that form 2 disulfide bonds in the mitochondrial intermembrane space.</text>
</comment>
<protein>
    <recommendedName>
        <fullName evidence="10">Mitochondrial import inner membrane translocase subunit</fullName>
    </recommendedName>
</protein>
<comment type="subunit">
    <text evidence="10">Heterohexamer.</text>
</comment>
<dbReference type="GO" id="GO:0015031">
    <property type="term" value="P:protein transport"/>
    <property type="evidence" value="ECO:0007669"/>
    <property type="project" value="UniProtKB-KW"/>
</dbReference>
<dbReference type="SUPFAM" id="SSF144122">
    <property type="entry name" value="Tim10-like"/>
    <property type="match status" value="1"/>
</dbReference>
<organism evidence="13 14">
    <name type="scientific">Geodia barretti</name>
    <name type="common">Barrett's horny sponge</name>
    <dbReference type="NCBI Taxonomy" id="519541"/>
    <lineage>
        <taxon>Eukaryota</taxon>
        <taxon>Metazoa</taxon>
        <taxon>Porifera</taxon>
        <taxon>Demospongiae</taxon>
        <taxon>Heteroscleromorpha</taxon>
        <taxon>Tetractinellida</taxon>
        <taxon>Astrophorina</taxon>
        <taxon>Geodiidae</taxon>
        <taxon>Geodia</taxon>
    </lineage>
</organism>
<comment type="function">
    <text evidence="10">Mitochondrial intermembrane chaperone that participates in the import and insertion of some multi-pass transmembrane proteins into the mitochondrial inner membrane. Also required for the transfer of beta-barrel precursors from the TOM complex to the sorting and assembly machinery (SAM complex) of the outer membrane. Acts as a chaperone-like protein that protects the hydrophobic precursors from aggregation and guide them through the mitochondrial intermembrane space.</text>
</comment>
<dbReference type="InterPro" id="IPR004217">
    <property type="entry name" value="Tim10-like"/>
</dbReference>
<evidence type="ECO:0000313" key="14">
    <source>
        <dbReference type="Proteomes" id="UP001174909"/>
    </source>
</evidence>
<keyword evidence="3" id="KW-0479">Metal-binding</keyword>
<feature type="domain" description="Tim10-like" evidence="12">
    <location>
        <begin position="27"/>
        <end position="87"/>
    </location>
</feature>
<dbReference type="Gene3D" id="1.10.287.810">
    <property type="entry name" value="Mitochondrial import inner membrane translocase subunit tim13 like domains"/>
    <property type="match status" value="1"/>
</dbReference>
<evidence type="ECO:0000256" key="10">
    <source>
        <dbReference type="RuleBase" id="RU367043"/>
    </source>
</evidence>
<evidence type="ECO:0000256" key="7">
    <source>
        <dbReference type="ARBA" id="ARBA00023128"/>
    </source>
</evidence>
<name>A0AA35QYI6_GEOBA</name>
<keyword evidence="5 10" id="KW-0653">Protein transport</keyword>
<dbReference type="GO" id="GO:0046872">
    <property type="term" value="F:metal ion binding"/>
    <property type="evidence" value="ECO:0007669"/>
    <property type="project" value="UniProtKB-KW"/>
</dbReference>
<comment type="subcellular location">
    <subcellularLocation>
        <location evidence="10">Mitochondrion inner membrane</location>
        <topology evidence="10">Peripheral membrane protein</topology>
        <orientation evidence="10">Intermembrane side</orientation>
    </subcellularLocation>
</comment>
<sequence length="97" mass="10960">MSSYKSGFGNGGVDYGASQEKGRVMEQVRSQIAVANLQEMIMKMSDKCFRKCVTSPSTSLESREQKCLGTCMDRYMETWNIVSRAYSDKLRKDSGQH</sequence>
<feature type="region of interest" description="Disordered" evidence="11">
    <location>
        <begin position="1"/>
        <end position="20"/>
    </location>
</feature>
<gene>
    <name evidence="13" type="ORF">GBAR_LOCUS1697</name>
</gene>
<evidence type="ECO:0000256" key="3">
    <source>
        <dbReference type="ARBA" id="ARBA00022723"/>
    </source>
</evidence>
<dbReference type="GO" id="GO:0042719">
    <property type="term" value="C:mitochondrial intermembrane space chaperone complex"/>
    <property type="evidence" value="ECO:0007669"/>
    <property type="project" value="UniProtKB-ARBA"/>
</dbReference>